<accession>A0A1J4K3P8</accession>
<protein>
    <submittedName>
        <fullName evidence="2">Uncharacterized protein</fullName>
    </submittedName>
</protein>
<dbReference type="Proteomes" id="UP000179807">
    <property type="component" value="Unassembled WGS sequence"/>
</dbReference>
<evidence type="ECO:0000256" key="1">
    <source>
        <dbReference type="SAM" id="SignalP"/>
    </source>
</evidence>
<dbReference type="GeneID" id="94839746"/>
<sequence>MFFWFPFLFSATIQILCDKGIADCSKTSSGIESAENPTGSLDLTQLGSVTLGTDVDTLAFYFKDATAIDLTTLTDISKIKNIYFKVEGTPSTAISVTVTADSQMELFDIMSPIEISVINKITINSVRLIDEGKIKGDDLTITQCDINTKTMTDKTMPAYLDAPIVTYNFLVEKGTVFSVAEKQFTFAAIQFEFPFDTKTTSKVNILYSATDVPQDEQPLTLMIEPPLDKTVTIQFSITTGILKVEQGIDRTTKGETIITIVKENTVSFTEDFFSKSRKTQVMFNNKVIKKSIDLAAESTTVLCFGDTNCATLSTTYEGKDGVYYLHVVKTEDYFDSLQYGQKVIFGFSQTLSFKMKQDAFTNVKEFEIVGEDPDLLLAAQLDSTFQFTGIKIKLDKIKFKADSTQVTIDSLSNLELTDTAEIEQNSIKISQKAELTLEQAGKLLNGIVFENGYSIKLVPAADEETITFESTEITVQSKTVGSHQLNGQKIIDLTIDYSSFTDTIPKFKLELKGNVNSLDYIVQFRITSLQADKVATFEYEASFDSCEQNSCRSQPRHHFFVSKLSDIKLVYDKVKYPSYVIYDSNNNILDANPITKQYTICYGSKDCQNKPQGTELYFKANTVDQIGAIFNKSYQIETVTFIFPDLETSIEFPNYKVYQSVSEKLVLKGENKDNKVNFVNFPQRYYGNSMLFHIIIDSCTVTFPGENNKVESLEIKNDGSLTDKGSILISQLIIESSNYQTQYEFNYEYVYYQLEGTGVVVEIDKSTVTSNQITVDLTKYKYKSFGLIIPKEATTLSVKNTNTQLINKLLILKNSKDPITAVTFDGDWTKVSNSPEFLFISPDGSEGGLKFDDSNIPDTIIFQHSMDEFGDGSIYKQKPIRGPLNMCISDSDSDQCMKDGYFSILMKTDTFTNKLQDYDITRVKVISLTMKTTNPSFDLDFSQLKVENDANYSIESENQITIQGKSISTVTYSLLLSGCTFKPDGELKSQYLSLSDASFQGIFHVTNFFIFDKVSEPTAYVGSTTDFFLLICTEKVLGINLIENGWEIEGQTQPKSTVIFCGGIEAKKSILLLYNTEARIDPIKFSVNKDAKNIPNITVITYHFDYANSQLSISWGDEWSSLKTDYKPSIMLLQIEKMYNELTNIPDTILLKLLIQIILHMDLSLLISQKWQS</sequence>
<keyword evidence="1" id="KW-0732">Signal</keyword>
<dbReference type="AlphaFoldDB" id="A0A1J4K3P8"/>
<dbReference type="EMBL" id="MLAK01000752">
    <property type="protein sequence ID" value="OHT05594.1"/>
    <property type="molecule type" value="Genomic_DNA"/>
</dbReference>
<feature type="signal peptide" evidence="1">
    <location>
        <begin position="1"/>
        <end position="22"/>
    </location>
</feature>
<organism evidence="2 3">
    <name type="scientific">Tritrichomonas foetus</name>
    <dbReference type="NCBI Taxonomy" id="1144522"/>
    <lineage>
        <taxon>Eukaryota</taxon>
        <taxon>Metamonada</taxon>
        <taxon>Parabasalia</taxon>
        <taxon>Tritrichomonadida</taxon>
        <taxon>Tritrichomonadidae</taxon>
        <taxon>Tritrichomonas</taxon>
    </lineage>
</organism>
<evidence type="ECO:0000313" key="3">
    <source>
        <dbReference type="Proteomes" id="UP000179807"/>
    </source>
</evidence>
<comment type="caution">
    <text evidence="2">The sequence shown here is derived from an EMBL/GenBank/DDBJ whole genome shotgun (WGS) entry which is preliminary data.</text>
</comment>
<reference evidence="2" key="1">
    <citation type="submission" date="2016-10" db="EMBL/GenBank/DDBJ databases">
        <authorList>
            <person name="Benchimol M."/>
            <person name="Almeida L.G."/>
            <person name="Vasconcelos A.T."/>
            <person name="Perreira-Neves A."/>
            <person name="Rosa I.A."/>
            <person name="Tasca T."/>
            <person name="Bogo M.R."/>
            <person name="de Souza W."/>
        </authorList>
    </citation>
    <scope>NUCLEOTIDE SEQUENCE [LARGE SCALE GENOMIC DNA]</scope>
    <source>
        <strain evidence="2">K</strain>
    </source>
</reference>
<name>A0A1J4K3P8_9EUKA</name>
<dbReference type="VEuPathDB" id="TrichDB:TRFO_26598"/>
<dbReference type="RefSeq" id="XP_068358730.1">
    <property type="nucleotide sequence ID" value="XM_068505042.1"/>
</dbReference>
<gene>
    <name evidence="2" type="ORF">TRFO_26598</name>
</gene>
<keyword evidence="3" id="KW-1185">Reference proteome</keyword>
<feature type="chain" id="PRO_5013198832" evidence="1">
    <location>
        <begin position="23"/>
        <end position="1173"/>
    </location>
</feature>
<proteinExistence type="predicted"/>
<evidence type="ECO:0000313" key="2">
    <source>
        <dbReference type="EMBL" id="OHT05594.1"/>
    </source>
</evidence>